<organism evidence="1 2">
    <name type="scientific">Allomuricauda ruestringensis (strain DSM 13258 / CIP 107369 / LMG 19739 / B1)</name>
    <name type="common">Muricauda ruestringensis</name>
    <dbReference type="NCBI Taxonomy" id="886377"/>
    <lineage>
        <taxon>Bacteria</taxon>
        <taxon>Pseudomonadati</taxon>
        <taxon>Bacteroidota</taxon>
        <taxon>Flavobacteriia</taxon>
        <taxon>Flavobacteriales</taxon>
        <taxon>Flavobacteriaceae</taxon>
        <taxon>Flagellimonas</taxon>
    </lineage>
</organism>
<name>G2PSH6_ALLRU</name>
<dbReference type="Proteomes" id="UP000008908">
    <property type="component" value="Chromosome"/>
</dbReference>
<keyword evidence="2" id="KW-1185">Reference proteome</keyword>
<evidence type="ECO:0000313" key="2">
    <source>
        <dbReference type="Proteomes" id="UP000008908"/>
    </source>
</evidence>
<protein>
    <recommendedName>
        <fullName evidence="3">Lipoprotein</fullName>
    </recommendedName>
</protein>
<gene>
    <name evidence="1" type="ordered locus">Murru_0179</name>
</gene>
<dbReference type="AlphaFoldDB" id="G2PSH6"/>
<dbReference type="RefSeq" id="WP_014031519.1">
    <property type="nucleotide sequence ID" value="NC_015945.1"/>
</dbReference>
<accession>G2PSH6</accession>
<dbReference type="PROSITE" id="PS51257">
    <property type="entry name" value="PROKAR_LIPOPROTEIN"/>
    <property type="match status" value="1"/>
</dbReference>
<reference evidence="1 2" key="2">
    <citation type="journal article" date="2012" name="Stand. Genomic Sci.">
        <title>Complete genome sequence of the facultatively anaerobic, appendaged bacterium Muricauda ruestringensis type strain (B1(T)).</title>
        <authorList>
            <person name="Huntemann M."/>
            <person name="Teshima H."/>
            <person name="Lapidus A."/>
            <person name="Nolan M."/>
            <person name="Lucas S."/>
            <person name="Hammon N."/>
            <person name="Deshpande S."/>
            <person name="Cheng J.F."/>
            <person name="Tapia R."/>
            <person name="Goodwin L.A."/>
            <person name="Pitluck S."/>
            <person name="Liolios K."/>
            <person name="Pagani I."/>
            <person name="Ivanova N."/>
            <person name="Mavromatis K."/>
            <person name="Mikhailova N."/>
            <person name="Pati A."/>
            <person name="Chen A."/>
            <person name="Palaniappan K."/>
            <person name="Land M."/>
            <person name="Hauser L."/>
            <person name="Pan C."/>
            <person name="Brambilla E.M."/>
            <person name="Rohde M."/>
            <person name="Spring S."/>
            <person name="Goker M."/>
            <person name="Detter J.C."/>
            <person name="Bristow J."/>
            <person name="Eisen J.A."/>
            <person name="Markowitz V."/>
            <person name="Hugenholtz P."/>
            <person name="Kyrpides N.C."/>
            <person name="Klenk H.P."/>
            <person name="Woyke T."/>
        </authorList>
    </citation>
    <scope>NUCLEOTIDE SEQUENCE [LARGE SCALE GENOMIC DNA]</scope>
    <source>
        <strain evidence="2">DSM 13258 / LMG 19739 / B1</strain>
    </source>
</reference>
<sequence length="145" mass="16347">MLKIQSILFSFIVVGFVSSCSRTGEVNSDRSTKLFELQFINTGLSGDIIKKEDLEFNEFIEFLSNGTFIKKRVHPDSTSIAKGSYTLMLSEDTHYYDLEYEEVGPLIQNCGSSVKEHITILNDNEIFNGSYLPCDGPGFGYELVY</sequence>
<evidence type="ECO:0008006" key="3">
    <source>
        <dbReference type="Google" id="ProtNLM"/>
    </source>
</evidence>
<dbReference type="EMBL" id="CP002999">
    <property type="protein sequence ID" value="AEM69235.1"/>
    <property type="molecule type" value="Genomic_DNA"/>
</dbReference>
<dbReference type="KEGG" id="mrs:Murru_0179"/>
<dbReference type="HOGENOM" id="CLU_146620_0_0_10"/>
<dbReference type="OrthoDB" id="882993at2"/>
<evidence type="ECO:0000313" key="1">
    <source>
        <dbReference type="EMBL" id="AEM69235.1"/>
    </source>
</evidence>
<reference evidence="2" key="1">
    <citation type="submission" date="2011-08" db="EMBL/GenBank/DDBJ databases">
        <title>The complete genome of Muricauda ruestringensis DSM 13258.</title>
        <authorList>
            <person name="Lucas S."/>
            <person name="Han J."/>
            <person name="Lapidus A."/>
            <person name="Bruce D."/>
            <person name="Goodwin L."/>
            <person name="Pitluck S."/>
            <person name="Peters L."/>
            <person name="Kyrpides N."/>
            <person name="Mavromatis K."/>
            <person name="Ivanova N."/>
            <person name="Ovchinnikova G."/>
            <person name="Teshima H."/>
            <person name="Detter J.C."/>
            <person name="Tapia R."/>
            <person name="Han C."/>
            <person name="Land M."/>
            <person name="Hauser L."/>
            <person name="Markowitz V."/>
            <person name="Cheng J.-F."/>
            <person name="Hugenholtz P."/>
            <person name="Woyke T."/>
            <person name="Wu D."/>
            <person name="Spring S."/>
            <person name="Schroeder M."/>
            <person name="Brambilla E."/>
            <person name="Klenk H.-P."/>
            <person name="Eisen J.A."/>
        </authorList>
    </citation>
    <scope>NUCLEOTIDE SEQUENCE [LARGE SCALE GENOMIC DNA]</scope>
    <source>
        <strain evidence="2">DSM 13258 / LMG 19739 / B1</strain>
    </source>
</reference>
<proteinExistence type="predicted"/>